<evidence type="ECO:0000256" key="1">
    <source>
        <dbReference type="ARBA" id="ARBA00022679"/>
    </source>
</evidence>
<feature type="domain" description="FYVE-type" evidence="6">
    <location>
        <begin position="26"/>
        <end position="105"/>
    </location>
</feature>
<dbReference type="InterPro" id="IPR013083">
    <property type="entry name" value="Znf_RING/FYVE/PHD"/>
</dbReference>
<gene>
    <name evidence="8" type="ORF">Terrestrivirus4_128</name>
</gene>
<reference evidence="8" key="1">
    <citation type="submission" date="2018-10" db="EMBL/GenBank/DDBJ databases">
        <title>Hidden diversity of soil giant viruses.</title>
        <authorList>
            <person name="Schulz F."/>
            <person name="Alteio L."/>
            <person name="Goudeau D."/>
            <person name="Ryan E.M."/>
            <person name="Malmstrom R.R."/>
            <person name="Blanchard J."/>
            <person name="Woyke T."/>
        </authorList>
    </citation>
    <scope>NUCLEOTIDE SEQUENCE</scope>
    <source>
        <strain evidence="8">TEV1</strain>
    </source>
</reference>
<dbReference type="InterPro" id="IPR036940">
    <property type="entry name" value="PI3/4_kinase_cat_sf"/>
</dbReference>
<evidence type="ECO:0000256" key="4">
    <source>
        <dbReference type="ARBA" id="ARBA00022777"/>
    </source>
</evidence>
<keyword evidence="1" id="KW-0808">Transferase</keyword>
<dbReference type="PROSITE" id="PS50178">
    <property type="entry name" value="ZF_FYVE"/>
    <property type="match status" value="1"/>
</dbReference>
<evidence type="ECO:0000259" key="6">
    <source>
        <dbReference type="PROSITE" id="PS50178"/>
    </source>
</evidence>
<dbReference type="InterPro" id="IPR011009">
    <property type="entry name" value="Kinase-like_dom_sf"/>
</dbReference>
<keyword evidence="5" id="KW-0862">Zinc</keyword>
<dbReference type="SUPFAM" id="SSF57903">
    <property type="entry name" value="FYVE/PHD zinc finger"/>
    <property type="match status" value="1"/>
</dbReference>
<dbReference type="PANTHER" id="PTHR10048">
    <property type="entry name" value="PHOSPHATIDYLINOSITOL KINASE"/>
    <property type="match status" value="1"/>
</dbReference>
<dbReference type="SMART" id="SM00146">
    <property type="entry name" value="PI3Kc"/>
    <property type="match status" value="1"/>
</dbReference>
<accession>A0A3G4ZMK2</accession>
<dbReference type="Pfam" id="PF01363">
    <property type="entry name" value="FYVE"/>
    <property type="match status" value="1"/>
</dbReference>
<keyword evidence="2" id="KW-0479">Metal-binding</keyword>
<dbReference type="GO" id="GO:0048015">
    <property type="term" value="P:phosphatidylinositol-mediated signaling"/>
    <property type="evidence" value="ECO:0007669"/>
    <property type="project" value="TreeGrafter"/>
</dbReference>
<dbReference type="EMBL" id="MK071982">
    <property type="protein sequence ID" value="AYV76080.1"/>
    <property type="molecule type" value="Genomic_DNA"/>
</dbReference>
<sequence length="700" mass="82259">MDSHKPDLTNILTSTIVKNPNEWKDDKHFMTCYSCQSTFSLFLRKHHCRYCGNIFCYSCCDYSIIIPNYIRDRIEPDDYWNISYYVPSLKAQEERVCKNCYDMISQKIILHNSIVEMFKSCPSIIEINDNNNKYYHLRQYYFEYLRNIQYYLPNHIYTKIDCDMLYKNAEIFIGHSKYITNLIKCIDWDHLSFSIDNEMDIESVEKNKLLNEKLILKILNAKKSVYNCGDIYCTRTCSKELDCEDCLNILYQTYDCLPDSIVTCIFEIFGRVPGKSITCYMPLFINLIKINSINKKLNEHIYDLIFRSNNIQHIYYFYWLLKSAIECSDLIEIDRLYVFIRLIDKQLELKMSNEYTFYKQLTLNLDDITKFLIRNFDKVKPISLPYDPNVKLIGVDYDSIVVKDSYTKPVIIRFLTTKGPIKLLFKLESIMNDLVILNLIELFDDGLKKYVSQNFQSISYKAVPLGRNAGMIEIIDKAETIQGMGSEGKSILQYILENNESNIVGTVLDVYTYSLVSYTLQSYFFGLGDRHLENIMITTEGSIFHIDFGFILGRESQPISMSYIRVNSEMIQVLGGRNSERYKLYRKLCSSGLIILRKHIQMMFLLLSQLEYNGRSGNFAIKEIEQFLITRCQPEKTDDTVIAQLYEIIEQSQHVYIDHVRDFLHYHTKEKTVQNSMAQLIGNIYDVCKNIKKPSNSTQF</sequence>
<dbReference type="InterPro" id="IPR016024">
    <property type="entry name" value="ARM-type_fold"/>
</dbReference>
<keyword evidence="3" id="KW-0863">Zinc-finger</keyword>
<dbReference type="InterPro" id="IPR011011">
    <property type="entry name" value="Znf_FYVE_PHD"/>
</dbReference>
<evidence type="ECO:0000259" key="7">
    <source>
        <dbReference type="PROSITE" id="PS50290"/>
    </source>
</evidence>
<dbReference type="PROSITE" id="PS50290">
    <property type="entry name" value="PI3_4_KINASE_3"/>
    <property type="match status" value="1"/>
</dbReference>
<dbReference type="Pfam" id="PF00454">
    <property type="entry name" value="PI3_PI4_kinase"/>
    <property type="match status" value="1"/>
</dbReference>
<dbReference type="SUPFAM" id="SSF56112">
    <property type="entry name" value="Protein kinase-like (PK-like)"/>
    <property type="match status" value="1"/>
</dbReference>
<dbReference type="GO" id="GO:0034271">
    <property type="term" value="C:phosphatidylinositol 3-kinase complex, class III, type I"/>
    <property type="evidence" value="ECO:0007669"/>
    <property type="project" value="TreeGrafter"/>
</dbReference>
<evidence type="ECO:0000256" key="3">
    <source>
        <dbReference type="ARBA" id="ARBA00022771"/>
    </source>
</evidence>
<dbReference type="Gene3D" id="3.30.1010.10">
    <property type="entry name" value="Phosphatidylinositol 3-kinase Catalytic Subunit, Chain A, domain 4"/>
    <property type="match status" value="1"/>
</dbReference>
<proteinExistence type="predicted"/>
<dbReference type="Gene3D" id="1.10.1070.11">
    <property type="entry name" value="Phosphatidylinositol 3-/4-kinase, catalytic domain"/>
    <property type="match status" value="1"/>
</dbReference>
<evidence type="ECO:0000256" key="2">
    <source>
        <dbReference type="ARBA" id="ARBA00022723"/>
    </source>
</evidence>
<evidence type="ECO:0000313" key="8">
    <source>
        <dbReference type="EMBL" id="AYV76080.1"/>
    </source>
</evidence>
<dbReference type="GO" id="GO:0016303">
    <property type="term" value="F:1-phosphatidylinositol-3-kinase activity"/>
    <property type="evidence" value="ECO:0007669"/>
    <property type="project" value="TreeGrafter"/>
</dbReference>
<dbReference type="SMART" id="SM00064">
    <property type="entry name" value="FYVE"/>
    <property type="match status" value="1"/>
</dbReference>
<evidence type="ECO:0000256" key="5">
    <source>
        <dbReference type="ARBA" id="ARBA00022833"/>
    </source>
</evidence>
<dbReference type="GO" id="GO:0008270">
    <property type="term" value="F:zinc ion binding"/>
    <property type="evidence" value="ECO:0007669"/>
    <property type="project" value="UniProtKB-KW"/>
</dbReference>
<dbReference type="InterPro" id="IPR000306">
    <property type="entry name" value="Znf_FYVE"/>
</dbReference>
<dbReference type="InterPro" id="IPR017455">
    <property type="entry name" value="Znf_FYVE-rel"/>
</dbReference>
<name>A0A3G4ZMK2_9VIRU</name>
<dbReference type="GO" id="GO:0034272">
    <property type="term" value="C:phosphatidylinositol 3-kinase complex, class III, type II"/>
    <property type="evidence" value="ECO:0007669"/>
    <property type="project" value="TreeGrafter"/>
</dbReference>
<dbReference type="SUPFAM" id="SSF48371">
    <property type="entry name" value="ARM repeat"/>
    <property type="match status" value="1"/>
</dbReference>
<organism evidence="8">
    <name type="scientific">Terrestrivirus sp</name>
    <dbReference type="NCBI Taxonomy" id="2487775"/>
    <lineage>
        <taxon>Viruses</taxon>
        <taxon>Varidnaviria</taxon>
        <taxon>Bamfordvirae</taxon>
        <taxon>Nucleocytoviricota</taxon>
        <taxon>Megaviricetes</taxon>
        <taxon>Imitervirales</taxon>
        <taxon>Mimiviridae</taxon>
        <taxon>Klosneuvirinae</taxon>
    </lineage>
</organism>
<dbReference type="InterPro" id="IPR000403">
    <property type="entry name" value="PI3/4_kinase_cat_dom"/>
</dbReference>
<dbReference type="Gene3D" id="1.25.40.70">
    <property type="entry name" value="Phosphatidylinositol 3-kinase, accessory domain (PIK)"/>
    <property type="match status" value="1"/>
</dbReference>
<dbReference type="InterPro" id="IPR042236">
    <property type="entry name" value="PI3K_accessory_sf"/>
</dbReference>
<dbReference type="Gene3D" id="3.30.40.10">
    <property type="entry name" value="Zinc/RING finger domain, C3HC4 (zinc finger)"/>
    <property type="match status" value="1"/>
</dbReference>
<dbReference type="InterPro" id="IPR015433">
    <property type="entry name" value="PI3/4_kinase"/>
</dbReference>
<dbReference type="GO" id="GO:0006897">
    <property type="term" value="P:endocytosis"/>
    <property type="evidence" value="ECO:0007669"/>
    <property type="project" value="TreeGrafter"/>
</dbReference>
<feature type="domain" description="PI3K/PI4K catalytic" evidence="7">
    <location>
        <begin position="396"/>
        <end position="661"/>
    </location>
</feature>
<protein>
    <submittedName>
        <fullName evidence="8">Phosphoinositide 3-kinase</fullName>
    </submittedName>
</protein>
<keyword evidence="4 8" id="KW-0418">Kinase</keyword>
<dbReference type="PANTHER" id="PTHR10048:SF7">
    <property type="entry name" value="PHOSPHATIDYLINOSITOL 3-KINASE CATALYTIC SUBUNIT TYPE 3"/>
    <property type="match status" value="1"/>
</dbReference>